<evidence type="ECO:0000256" key="11">
    <source>
        <dbReference type="ARBA" id="ARBA00023201"/>
    </source>
</evidence>
<dbReference type="InterPro" id="IPR001734">
    <property type="entry name" value="Na/solute_symporter"/>
</dbReference>
<feature type="transmembrane region" description="Helical" evidence="14">
    <location>
        <begin position="272"/>
        <end position="297"/>
    </location>
</feature>
<feature type="transmembrane region" description="Helical" evidence="14">
    <location>
        <begin position="406"/>
        <end position="427"/>
    </location>
</feature>
<keyword evidence="7" id="KW-0915">Sodium</keyword>
<dbReference type="GO" id="GO:0098660">
    <property type="term" value="P:inorganic ion transmembrane transport"/>
    <property type="evidence" value="ECO:0007669"/>
    <property type="project" value="UniProtKB-ARBA"/>
</dbReference>
<evidence type="ECO:0000256" key="10">
    <source>
        <dbReference type="ARBA" id="ARBA00023180"/>
    </source>
</evidence>
<dbReference type="Proteomes" id="UP000526501">
    <property type="component" value="Unassembled WGS sequence"/>
</dbReference>
<keyword evidence="8" id="KW-0406">Ion transport</keyword>
<evidence type="ECO:0000256" key="4">
    <source>
        <dbReference type="ARBA" id="ARBA00022475"/>
    </source>
</evidence>
<feature type="transmembrane region" description="Helical" evidence="14">
    <location>
        <begin position="232"/>
        <end position="251"/>
    </location>
</feature>
<comment type="caution">
    <text evidence="15">The sequence shown here is derived from an EMBL/GenBank/DDBJ whole genome shotgun (WGS) entry which is preliminary data.</text>
</comment>
<dbReference type="GO" id="GO:0015075">
    <property type="term" value="F:monoatomic ion transmembrane transporter activity"/>
    <property type="evidence" value="ECO:0007669"/>
    <property type="project" value="UniProtKB-ARBA"/>
</dbReference>
<dbReference type="PANTHER" id="PTHR42985">
    <property type="entry name" value="SODIUM-COUPLED MONOCARBOXYLATE TRANSPORTER"/>
    <property type="match status" value="1"/>
</dbReference>
<feature type="transmembrane region" description="Helical" evidence="14">
    <location>
        <begin position="7"/>
        <end position="27"/>
    </location>
</feature>
<feature type="transmembrane region" description="Helical" evidence="14">
    <location>
        <begin position="317"/>
        <end position="342"/>
    </location>
</feature>
<evidence type="ECO:0000256" key="7">
    <source>
        <dbReference type="ARBA" id="ARBA00023053"/>
    </source>
</evidence>
<comment type="catalytic activity">
    <reaction evidence="12">
        <text>iodide(out) + 2 Na(+)(out) = iodide(in) + 2 Na(+)(in)</text>
        <dbReference type="Rhea" id="RHEA:71207"/>
        <dbReference type="ChEBI" id="CHEBI:16382"/>
        <dbReference type="ChEBI" id="CHEBI:29101"/>
    </reaction>
</comment>
<feature type="transmembrane region" description="Helical" evidence="14">
    <location>
        <begin position="378"/>
        <end position="400"/>
    </location>
</feature>
<evidence type="ECO:0000256" key="9">
    <source>
        <dbReference type="ARBA" id="ARBA00023136"/>
    </source>
</evidence>
<comment type="similarity">
    <text evidence="2 13">Belongs to the sodium:solute symporter (SSF) (TC 2.A.21) family.</text>
</comment>
<dbReference type="CDD" id="cd11495">
    <property type="entry name" value="SLC5sbd_NIS-like_u3"/>
    <property type="match status" value="1"/>
</dbReference>
<dbReference type="AlphaFoldDB" id="A0A7X1B9A6"/>
<evidence type="ECO:0000256" key="6">
    <source>
        <dbReference type="ARBA" id="ARBA00022989"/>
    </source>
</evidence>
<dbReference type="InterPro" id="IPR018212">
    <property type="entry name" value="Na/solute_symporter_CS"/>
</dbReference>
<dbReference type="GO" id="GO:0015293">
    <property type="term" value="F:symporter activity"/>
    <property type="evidence" value="ECO:0007669"/>
    <property type="project" value="TreeGrafter"/>
</dbReference>
<sequence length="498" mass="53725">MQSHFTTLDLIILGAYFVAILGVGYGFRTKSSSVEGFTAANRSLPGWLTGLSILGTYVSSISFLALPGKAFATDWNSFVFSLSLPLATLVAIRWFLPFYRNSSSVSAYEHLEERFGVWARSYTSACYLLTQLARMGTVMYLMALPLNVLLGWDIRLIIIATGVSVTAYTFLGGLVAVIWTDAIQTIILILGALVCGAIMVFSLPGGFGELFPVAAENDKFSLGSYGLELGESTFWVVLVYGLVINLQNFGIDQNYVQRYVASSSDKEARKSLWVGGATYLPVSAIFFFLGTSLFAYYQAFPDLLPTAYQDPANADKVFPWFIVSALPAGLTGLLIAAVFAAAMSTVSTSLNSSSTIILNDYYKRFVNRSADDRTGMRFLHGTTVVWGILGTVIALAMTEVKSALDAWWSLAGIFGGGTLGLFLLGMISHRAKNAAAITGVTAGVLLIVWMTFSSKAEFLPNGLQSPFHNYLIIVFGTATILIVGGLVSLLLGKKPNAN</sequence>
<keyword evidence="3" id="KW-0813">Transport</keyword>
<comment type="subcellular location">
    <subcellularLocation>
        <location evidence="1">Cell membrane</location>
        <topology evidence="1">Multi-pass membrane protein</topology>
    </subcellularLocation>
</comment>
<evidence type="ECO:0000256" key="1">
    <source>
        <dbReference type="ARBA" id="ARBA00004651"/>
    </source>
</evidence>
<dbReference type="EMBL" id="JACHVC010000013">
    <property type="protein sequence ID" value="MBC2608033.1"/>
    <property type="molecule type" value="Genomic_DNA"/>
</dbReference>
<feature type="transmembrane region" description="Helical" evidence="14">
    <location>
        <begin position="47"/>
        <end position="66"/>
    </location>
</feature>
<feature type="transmembrane region" description="Helical" evidence="14">
    <location>
        <begin position="78"/>
        <end position="96"/>
    </location>
</feature>
<evidence type="ECO:0000256" key="2">
    <source>
        <dbReference type="ARBA" id="ARBA00006434"/>
    </source>
</evidence>
<name>A0A7X1B9A6_9BACT</name>
<dbReference type="Pfam" id="PF00474">
    <property type="entry name" value="SSF"/>
    <property type="match status" value="1"/>
</dbReference>
<keyword evidence="4" id="KW-1003">Cell membrane</keyword>
<dbReference type="Gene3D" id="1.20.1730.10">
    <property type="entry name" value="Sodium/glucose cotransporter"/>
    <property type="match status" value="1"/>
</dbReference>
<evidence type="ECO:0000313" key="16">
    <source>
        <dbReference type="Proteomes" id="UP000526501"/>
    </source>
</evidence>
<keyword evidence="9 14" id="KW-0472">Membrane</keyword>
<feature type="transmembrane region" description="Helical" evidence="14">
    <location>
        <begin position="472"/>
        <end position="492"/>
    </location>
</feature>
<dbReference type="InterPro" id="IPR051163">
    <property type="entry name" value="Sodium:Solute_Symporter_SSF"/>
</dbReference>
<keyword evidence="10" id="KW-0325">Glycoprotein</keyword>
<organism evidence="15 16">
    <name type="scientific">Pelagicoccus albus</name>
    <dbReference type="NCBI Taxonomy" id="415222"/>
    <lineage>
        <taxon>Bacteria</taxon>
        <taxon>Pseudomonadati</taxon>
        <taxon>Verrucomicrobiota</taxon>
        <taxon>Opitutia</taxon>
        <taxon>Puniceicoccales</taxon>
        <taxon>Pelagicoccaceae</taxon>
        <taxon>Pelagicoccus</taxon>
    </lineage>
</organism>
<proteinExistence type="inferred from homology"/>
<feature type="transmembrane region" description="Helical" evidence="14">
    <location>
        <begin position="186"/>
        <end position="207"/>
    </location>
</feature>
<dbReference type="PROSITE" id="PS50283">
    <property type="entry name" value="NA_SOLUT_SYMP_3"/>
    <property type="match status" value="1"/>
</dbReference>
<evidence type="ECO:0000256" key="14">
    <source>
        <dbReference type="SAM" id="Phobius"/>
    </source>
</evidence>
<dbReference type="InterPro" id="IPR038377">
    <property type="entry name" value="Na/Glc_symporter_sf"/>
</dbReference>
<gene>
    <name evidence="15" type="ORF">H5P27_18410</name>
</gene>
<dbReference type="NCBIfam" id="TIGR00813">
    <property type="entry name" value="sss"/>
    <property type="match status" value="1"/>
</dbReference>
<accession>A0A7X1B9A6</accession>
<feature type="transmembrane region" description="Helical" evidence="14">
    <location>
        <begin position="434"/>
        <end position="452"/>
    </location>
</feature>
<reference evidence="15 16" key="1">
    <citation type="submission" date="2020-07" db="EMBL/GenBank/DDBJ databases">
        <authorList>
            <person name="Feng X."/>
        </authorList>
    </citation>
    <scope>NUCLEOTIDE SEQUENCE [LARGE SCALE GENOMIC DNA]</scope>
    <source>
        <strain evidence="15 16">JCM23202</strain>
    </source>
</reference>
<evidence type="ECO:0000256" key="13">
    <source>
        <dbReference type="RuleBase" id="RU362091"/>
    </source>
</evidence>
<evidence type="ECO:0000256" key="8">
    <source>
        <dbReference type="ARBA" id="ARBA00023065"/>
    </source>
</evidence>
<keyword evidence="6 14" id="KW-1133">Transmembrane helix</keyword>
<evidence type="ECO:0000256" key="12">
    <source>
        <dbReference type="ARBA" id="ARBA00036099"/>
    </source>
</evidence>
<dbReference type="PROSITE" id="PS00456">
    <property type="entry name" value="NA_SOLUT_SYMP_1"/>
    <property type="match status" value="1"/>
</dbReference>
<dbReference type="GO" id="GO:0006814">
    <property type="term" value="P:sodium ion transport"/>
    <property type="evidence" value="ECO:0007669"/>
    <property type="project" value="UniProtKB-KW"/>
</dbReference>
<keyword evidence="16" id="KW-1185">Reference proteome</keyword>
<keyword evidence="11" id="KW-0739">Sodium transport</keyword>
<evidence type="ECO:0000256" key="5">
    <source>
        <dbReference type="ARBA" id="ARBA00022692"/>
    </source>
</evidence>
<dbReference type="PANTHER" id="PTHR42985:SF32">
    <property type="entry name" value="SODIUM IODIDE SYMPORTER"/>
    <property type="match status" value="1"/>
</dbReference>
<dbReference type="GO" id="GO:0005886">
    <property type="term" value="C:plasma membrane"/>
    <property type="evidence" value="ECO:0007669"/>
    <property type="project" value="UniProtKB-SubCell"/>
</dbReference>
<evidence type="ECO:0000313" key="15">
    <source>
        <dbReference type="EMBL" id="MBC2608033.1"/>
    </source>
</evidence>
<keyword evidence="5 14" id="KW-0812">Transmembrane</keyword>
<feature type="transmembrane region" description="Helical" evidence="14">
    <location>
        <begin position="154"/>
        <end position="179"/>
    </location>
</feature>
<dbReference type="RefSeq" id="WP_185661890.1">
    <property type="nucleotide sequence ID" value="NZ_CAWPOO010000013.1"/>
</dbReference>
<protein>
    <submittedName>
        <fullName evidence="15">Sodium:solute symporter</fullName>
    </submittedName>
</protein>
<evidence type="ECO:0000256" key="3">
    <source>
        <dbReference type="ARBA" id="ARBA00022448"/>
    </source>
</evidence>